<dbReference type="EMBL" id="JPDN02000018">
    <property type="protein sequence ID" value="PON25348.1"/>
    <property type="molecule type" value="Genomic_DNA"/>
</dbReference>
<feature type="compositionally biased region" description="Polar residues" evidence="1">
    <location>
        <begin position="42"/>
        <end position="59"/>
    </location>
</feature>
<gene>
    <name evidence="2" type="ORF">TGAM01_v205642</name>
</gene>
<organism evidence="2 3">
    <name type="scientific">Trichoderma gamsii</name>
    <dbReference type="NCBI Taxonomy" id="398673"/>
    <lineage>
        <taxon>Eukaryota</taxon>
        <taxon>Fungi</taxon>
        <taxon>Dikarya</taxon>
        <taxon>Ascomycota</taxon>
        <taxon>Pezizomycotina</taxon>
        <taxon>Sordariomycetes</taxon>
        <taxon>Hypocreomycetidae</taxon>
        <taxon>Hypocreales</taxon>
        <taxon>Hypocreaceae</taxon>
        <taxon>Trichoderma</taxon>
    </lineage>
</organism>
<dbReference type="AlphaFoldDB" id="A0A2P4ZM37"/>
<evidence type="ECO:0000256" key="1">
    <source>
        <dbReference type="SAM" id="MobiDB-lite"/>
    </source>
</evidence>
<proteinExistence type="predicted"/>
<accession>A0A2P4ZM37</accession>
<comment type="caution">
    <text evidence="2">The sequence shown here is derived from an EMBL/GenBank/DDBJ whole genome shotgun (WGS) entry which is preliminary data.</text>
</comment>
<name>A0A2P4ZM37_9HYPO</name>
<dbReference type="GeneID" id="36347590"/>
<evidence type="ECO:0000313" key="3">
    <source>
        <dbReference type="Proteomes" id="UP000054821"/>
    </source>
</evidence>
<protein>
    <submittedName>
        <fullName evidence="2">Uncharacterized protein</fullName>
    </submittedName>
</protein>
<dbReference type="RefSeq" id="XP_024405534.1">
    <property type="nucleotide sequence ID" value="XM_024549676.1"/>
</dbReference>
<reference evidence="2 3" key="1">
    <citation type="journal article" date="2016" name="Genome Announc.">
        <title>Draft Whole-Genome Sequence of Trichoderma gamsii T6085, a Promising Biocontrol Agent of Fusarium Head Blight on Wheat.</title>
        <authorList>
            <person name="Baroncelli R."/>
            <person name="Zapparata A."/>
            <person name="Piaggeschi G."/>
            <person name="Sarrocco S."/>
            <person name="Vannacci G."/>
        </authorList>
    </citation>
    <scope>NUCLEOTIDE SEQUENCE [LARGE SCALE GENOMIC DNA]</scope>
    <source>
        <strain evidence="2 3">T6085</strain>
    </source>
</reference>
<dbReference type="Proteomes" id="UP000054821">
    <property type="component" value="Unassembled WGS sequence"/>
</dbReference>
<feature type="region of interest" description="Disordered" evidence="1">
    <location>
        <begin position="28"/>
        <end position="59"/>
    </location>
</feature>
<evidence type="ECO:0000313" key="2">
    <source>
        <dbReference type="EMBL" id="PON25348.1"/>
    </source>
</evidence>
<sequence length="103" mass="11372">MVSVKGASLHVVDKKKVSCFFAPHARIRSQSSSAEPDRGGHSESNISRSSRMPESIRSCSGISNSVDTRCQLPSRIHHPYFADAGIHPVMLRNTKLCGYDVRF</sequence>
<keyword evidence="3" id="KW-1185">Reference proteome</keyword>